<feature type="domain" description="Glycosyltransferase 2-like" evidence="1">
    <location>
        <begin position="7"/>
        <end position="133"/>
    </location>
</feature>
<proteinExistence type="predicted"/>
<keyword evidence="3" id="KW-0328">Glycosyltransferase</keyword>
<dbReference type="InterPro" id="IPR001173">
    <property type="entry name" value="Glyco_trans_2-like"/>
</dbReference>
<name>A0ABW2C9S4_9ACTN</name>
<dbReference type="EC" id="2.4.-.-" evidence="3"/>
<accession>A0ABW2C9S4</accession>
<evidence type="ECO:0000259" key="2">
    <source>
        <dbReference type="Pfam" id="PF13632"/>
    </source>
</evidence>
<dbReference type="PANTHER" id="PTHR43179:SF7">
    <property type="entry name" value="RHAMNOSYLTRANSFERASE WBBL"/>
    <property type="match status" value="1"/>
</dbReference>
<dbReference type="RefSeq" id="WP_160819902.1">
    <property type="nucleotide sequence ID" value="NZ_JBHSXE010000001.1"/>
</dbReference>
<reference evidence="4" key="1">
    <citation type="journal article" date="2019" name="Int. J. Syst. Evol. Microbiol.">
        <title>The Global Catalogue of Microorganisms (GCM) 10K type strain sequencing project: providing services to taxonomists for standard genome sequencing and annotation.</title>
        <authorList>
            <consortium name="The Broad Institute Genomics Platform"/>
            <consortium name="The Broad Institute Genome Sequencing Center for Infectious Disease"/>
            <person name="Wu L."/>
            <person name="Ma J."/>
        </authorList>
    </citation>
    <scope>NUCLEOTIDE SEQUENCE [LARGE SCALE GENOMIC DNA]</scope>
    <source>
        <strain evidence="4">JCM 3369</strain>
    </source>
</reference>
<dbReference type="SUPFAM" id="SSF53448">
    <property type="entry name" value="Nucleotide-diphospho-sugar transferases"/>
    <property type="match status" value="1"/>
</dbReference>
<keyword evidence="3" id="KW-0808">Transferase</keyword>
<dbReference type="PANTHER" id="PTHR43179">
    <property type="entry name" value="RHAMNOSYLTRANSFERASE WBBL"/>
    <property type="match status" value="1"/>
</dbReference>
<sequence length="316" mass="33884">MAVDGVSAVVVTFRNAAHIEACAAALREAAPAVPMELIVVDNDSGDGTAGLARKIAPDARVLESGRNGGFAFGCHAGADVARGRWLLFLNPDALPAPGSVDALLDCARSVPRAGIVGGHCVRADGSDDPRSWWRRPTLWSLFCFATLLSTAFPGGRFDPEVPLPWSEEGTEIRGVPIVTGGFMLVAREAWEATGGFDRAFFMYAEDADLCLRAAAAGYRPHVTGRAVFQHEVGASSDPARKQLLLFTGKATLVRRHFPRGTRWLGVRLLMLGVLGRALLGRVLTARPERQGRATTGGDAWRALWAARREWTGGWTA</sequence>
<dbReference type="Gene3D" id="3.90.550.10">
    <property type="entry name" value="Spore Coat Polysaccharide Biosynthesis Protein SpsA, Chain A"/>
    <property type="match status" value="1"/>
</dbReference>
<dbReference type="GO" id="GO:0016757">
    <property type="term" value="F:glycosyltransferase activity"/>
    <property type="evidence" value="ECO:0007669"/>
    <property type="project" value="UniProtKB-KW"/>
</dbReference>
<evidence type="ECO:0000313" key="3">
    <source>
        <dbReference type="EMBL" id="MFC6878512.1"/>
    </source>
</evidence>
<dbReference type="EMBL" id="JBHSXS010000001">
    <property type="protein sequence ID" value="MFC6878512.1"/>
    <property type="molecule type" value="Genomic_DNA"/>
</dbReference>
<gene>
    <name evidence="3" type="ORF">ACFQKB_01905</name>
</gene>
<dbReference type="Pfam" id="PF00535">
    <property type="entry name" value="Glycos_transf_2"/>
    <property type="match status" value="1"/>
</dbReference>
<evidence type="ECO:0000259" key="1">
    <source>
        <dbReference type="Pfam" id="PF00535"/>
    </source>
</evidence>
<feature type="domain" description="Glycosyltransferase 2-like" evidence="2">
    <location>
        <begin position="175"/>
        <end position="267"/>
    </location>
</feature>
<keyword evidence="4" id="KW-1185">Reference proteome</keyword>
<comment type="caution">
    <text evidence="3">The sequence shown here is derived from an EMBL/GenBank/DDBJ whole genome shotgun (WGS) entry which is preliminary data.</text>
</comment>
<organism evidence="3 4">
    <name type="scientific">Actinomadura yumaensis</name>
    <dbReference type="NCBI Taxonomy" id="111807"/>
    <lineage>
        <taxon>Bacteria</taxon>
        <taxon>Bacillati</taxon>
        <taxon>Actinomycetota</taxon>
        <taxon>Actinomycetes</taxon>
        <taxon>Streptosporangiales</taxon>
        <taxon>Thermomonosporaceae</taxon>
        <taxon>Actinomadura</taxon>
    </lineage>
</organism>
<dbReference type="Pfam" id="PF13632">
    <property type="entry name" value="Glyco_trans_2_3"/>
    <property type="match status" value="1"/>
</dbReference>
<dbReference type="InterPro" id="IPR029044">
    <property type="entry name" value="Nucleotide-diphossugar_trans"/>
</dbReference>
<evidence type="ECO:0000313" key="4">
    <source>
        <dbReference type="Proteomes" id="UP001596380"/>
    </source>
</evidence>
<dbReference type="Proteomes" id="UP001596380">
    <property type="component" value="Unassembled WGS sequence"/>
</dbReference>
<dbReference type="CDD" id="cd04186">
    <property type="entry name" value="GT_2_like_c"/>
    <property type="match status" value="1"/>
</dbReference>
<protein>
    <submittedName>
        <fullName evidence="3">Glycosyltransferase family 2 protein</fullName>
        <ecNumber evidence="3">2.4.-.-</ecNumber>
    </submittedName>
</protein>